<organism evidence="2 3">
    <name type="scientific">Anaerosporomusa subterranea</name>
    <dbReference type="NCBI Taxonomy" id="1794912"/>
    <lineage>
        <taxon>Bacteria</taxon>
        <taxon>Bacillati</taxon>
        <taxon>Bacillota</taxon>
        <taxon>Negativicutes</taxon>
        <taxon>Acetonemataceae</taxon>
        <taxon>Anaerosporomusa</taxon>
    </lineage>
</organism>
<protein>
    <recommendedName>
        <fullName evidence="4">Cell shape determination protein CcmA</fullName>
    </recommendedName>
</protein>
<evidence type="ECO:0000313" key="3">
    <source>
        <dbReference type="Proteomes" id="UP000076268"/>
    </source>
</evidence>
<dbReference type="PANTHER" id="PTHR35024:SF4">
    <property type="entry name" value="POLYMER-FORMING CYTOSKELETAL PROTEIN"/>
    <property type="match status" value="1"/>
</dbReference>
<dbReference type="OrthoDB" id="9802488at2"/>
<dbReference type="EMBL" id="LSGP01000020">
    <property type="protein sequence ID" value="KYZ75728.1"/>
    <property type="molecule type" value="Genomic_DNA"/>
</dbReference>
<dbReference type="RefSeq" id="WP_066243412.1">
    <property type="nucleotide sequence ID" value="NZ_LSGP01000020.1"/>
</dbReference>
<dbReference type="AlphaFoldDB" id="A0A154BQE9"/>
<dbReference type="Proteomes" id="UP000076268">
    <property type="component" value="Unassembled WGS sequence"/>
</dbReference>
<comment type="caution">
    <text evidence="2">The sequence shown here is derived from an EMBL/GenBank/DDBJ whole genome shotgun (WGS) entry which is preliminary data.</text>
</comment>
<dbReference type="InterPro" id="IPR007607">
    <property type="entry name" value="BacA/B"/>
</dbReference>
<name>A0A154BQE9_ANASB</name>
<dbReference type="Pfam" id="PF04519">
    <property type="entry name" value="Bactofilin"/>
    <property type="match status" value="1"/>
</dbReference>
<dbReference type="STRING" id="1794912.AXX12_11000"/>
<accession>A0A154BQE9</accession>
<evidence type="ECO:0000313" key="2">
    <source>
        <dbReference type="EMBL" id="KYZ75728.1"/>
    </source>
</evidence>
<proteinExistence type="inferred from homology"/>
<evidence type="ECO:0000256" key="1">
    <source>
        <dbReference type="ARBA" id="ARBA00044755"/>
    </source>
</evidence>
<sequence>MFGGKRDTSAVGTSVPNNQVETIIGKDTIFRGTISSNSGIRIDGKIEGEITTSSDVIVGPTGIAEAQINARNAVVAGRVIGNVNITEKLELSPTATVQGDVKVGVLVIGEGAVYKGACEMRQESEATPAGTPSGKKNNK</sequence>
<keyword evidence="3" id="KW-1185">Reference proteome</keyword>
<gene>
    <name evidence="2" type="ORF">AXX12_11000</name>
</gene>
<dbReference type="PANTHER" id="PTHR35024">
    <property type="entry name" value="HYPOTHETICAL CYTOSOLIC PROTEIN"/>
    <property type="match status" value="1"/>
</dbReference>
<comment type="similarity">
    <text evidence="1">Belongs to the bactofilin family.</text>
</comment>
<evidence type="ECO:0008006" key="4">
    <source>
        <dbReference type="Google" id="ProtNLM"/>
    </source>
</evidence>
<reference evidence="2 3" key="1">
    <citation type="submission" date="2016-02" db="EMBL/GenBank/DDBJ databases">
        <title>Anaerosporomusa subterraneum gen. nov., sp. nov., a spore-forming obligate anaerobe isolated from saprolite.</title>
        <authorList>
            <person name="Choi J.K."/>
            <person name="Shah M."/>
            <person name="Yee N."/>
        </authorList>
    </citation>
    <scope>NUCLEOTIDE SEQUENCE [LARGE SCALE GENOMIC DNA]</scope>
    <source>
        <strain evidence="2 3">RU4</strain>
    </source>
</reference>